<dbReference type="STRING" id="114155.A0A4Q9NX45"/>
<keyword evidence="2" id="KW-0812">Transmembrane</keyword>
<proteinExistence type="predicted"/>
<reference evidence="3 4" key="1">
    <citation type="submission" date="2019-01" db="EMBL/GenBank/DDBJ databases">
        <title>Draft genome sequences of three monokaryotic isolates of the white-rot basidiomycete fungus Dichomitus squalens.</title>
        <authorList>
            <consortium name="DOE Joint Genome Institute"/>
            <person name="Lopez S.C."/>
            <person name="Andreopoulos B."/>
            <person name="Pangilinan J."/>
            <person name="Lipzen A."/>
            <person name="Riley R."/>
            <person name="Ahrendt S."/>
            <person name="Ng V."/>
            <person name="Barry K."/>
            <person name="Daum C."/>
            <person name="Grigoriev I.V."/>
            <person name="Hilden K.S."/>
            <person name="Makela M.R."/>
            <person name="de Vries R.P."/>
        </authorList>
    </citation>
    <scope>NUCLEOTIDE SEQUENCE [LARGE SCALE GENOMIC DNA]</scope>
    <source>
        <strain evidence="3 4">CBS 464.89</strain>
    </source>
</reference>
<keyword evidence="2" id="KW-1133">Transmembrane helix</keyword>
<protein>
    <submittedName>
        <fullName evidence="3">Uncharacterized protein</fullName>
    </submittedName>
</protein>
<feature type="region of interest" description="Disordered" evidence="1">
    <location>
        <begin position="367"/>
        <end position="405"/>
    </location>
</feature>
<keyword evidence="4" id="KW-1185">Reference proteome</keyword>
<evidence type="ECO:0000256" key="2">
    <source>
        <dbReference type="SAM" id="Phobius"/>
    </source>
</evidence>
<name>A0A4Q9NX45_9APHY</name>
<gene>
    <name evidence="3" type="ORF">BD310DRAFT_973833</name>
</gene>
<dbReference type="Gene3D" id="2.60.120.260">
    <property type="entry name" value="Galactose-binding domain-like"/>
    <property type="match status" value="1"/>
</dbReference>
<feature type="region of interest" description="Disordered" evidence="1">
    <location>
        <begin position="305"/>
        <end position="349"/>
    </location>
</feature>
<feature type="region of interest" description="Disordered" evidence="1">
    <location>
        <begin position="421"/>
        <end position="450"/>
    </location>
</feature>
<evidence type="ECO:0000256" key="1">
    <source>
        <dbReference type="SAM" id="MobiDB-lite"/>
    </source>
</evidence>
<feature type="compositionally biased region" description="Polar residues" evidence="1">
    <location>
        <begin position="305"/>
        <end position="316"/>
    </location>
</feature>
<feature type="compositionally biased region" description="Basic and acidic residues" evidence="1">
    <location>
        <begin position="439"/>
        <end position="450"/>
    </location>
</feature>
<feature type="compositionally biased region" description="Pro residues" evidence="1">
    <location>
        <begin position="330"/>
        <end position="343"/>
    </location>
</feature>
<evidence type="ECO:0000313" key="4">
    <source>
        <dbReference type="Proteomes" id="UP000292082"/>
    </source>
</evidence>
<organism evidence="3 4">
    <name type="scientific">Dichomitus squalens</name>
    <dbReference type="NCBI Taxonomy" id="114155"/>
    <lineage>
        <taxon>Eukaryota</taxon>
        <taxon>Fungi</taxon>
        <taxon>Dikarya</taxon>
        <taxon>Basidiomycota</taxon>
        <taxon>Agaricomycotina</taxon>
        <taxon>Agaricomycetes</taxon>
        <taxon>Polyporales</taxon>
        <taxon>Polyporaceae</taxon>
        <taxon>Dichomitus</taxon>
    </lineage>
</organism>
<sequence length="474" mass="51589">MDPSQLVFVDDGDLNDLLFQLPDAWQHEQGEHYYSSTYSNGFTNAQAEFKFNGTNVSVYGAQLPRPSDNASAVPPSVSFAIDGVIPMVVVSDPDANTTEFAYQFFDSHTLPAGEHVLTITVEYGEDDWPFTLDYVEYTPLPALTDSTSSESMTARDGEPSHTVPMVGGVVGAAAVLGGLAFASWWYWRRKRAPARLAKKYGHYVYEDAKKKPDLATHFGEYKPPPEPTMMDTVASYPVQETHLHAYHPTPINETVLYPLTRRGSLDTFESLSEIDFAHSQMRSQFSAFSRTHTPQSSVYLLRPQPSTSSISLSRPGTPSGAYGGGLHRPIPTPPPALRRPSSPPISYRSATSHASLVSYSTTNSRAPLMLAPGSTYTSSGATPSAKRAEAEKASGSRPKKPATFHADSGVRFKKGDALPAVVAPSTSAKPPPSAFLRTDTGKRDDVEERRKNKAKYVSLAGTAISEVPPMYTEE</sequence>
<dbReference type="AlphaFoldDB" id="A0A4Q9NX45"/>
<accession>A0A4Q9NX45</accession>
<dbReference type="Proteomes" id="UP000292082">
    <property type="component" value="Unassembled WGS sequence"/>
</dbReference>
<dbReference type="EMBL" id="ML145090">
    <property type="protein sequence ID" value="TBU63297.1"/>
    <property type="molecule type" value="Genomic_DNA"/>
</dbReference>
<feature type="transmembrane region" description="Helical" evidence="2">
    <location>
        <begin position="165"/>
        <end position="187"/>
    </location>
</feature>
<keyword evidence="2" id="KW-0472">Membrane</keyword>
<evidence type="ECO:0000313" key="3">
    <source>
        <dbReference type="EMBL" id="TBU63297.1"/>
    </source>
</evidence>